<feature type="region of interest" description="Disordered" evidence="1">
    <location>
        <begin position="1"/>
        <end position="24"/>
    </location>
</feature>
<dbReference type="Proteomes" id="UP000774617">
    <property type="component" value="Unassembled WGS sequence"/>
</dbReference>
<sequence>MNLLATDISNQRRPESVVEDKGNKAWRPLPSGRITAEGARQLMLIAIPAAIAKSLIIGGAHGDACTIPAPYNDLGGNASRHLTRNLLNALGISSFCANAIAPSSPL</sequence>
<gene>
    <name evidence="2" type="ORF">B0J12DRAFT_782770</name>
</gene>
<feature type="compositionally biased region" description="Basic and acidic residues" evidence="1">
    <location>
        <begin position="10"/>
        <end position="23"/>
    </location>
</feature>
<evidence type="ECO:0000313" key="2">
    <source>
        <dbReference type="EMBL" id="KAH7060747.1"/>
    </source>
</evidence>
<evidence type="ECO:0000256" key="1">
    <source>
        <dbReference type="SAM" id="MobiDB-lite"/>
    </source>
</evidence>
<dbReference type="EMBL" id="JAGTJR010000005">
    <property type="protein sequence ID" value="KAH7060747.1"/>
    <property type="molecule type" value="Genomic_DNA"/>
</dbReference>
<evidence type="ECO:0000313" key="3">
    <source>
        <dbReference type="Proteomes" id="UP000774617"/>
    </source>
</evidence>
<reference evidence="2 3" key="1">
    <citation type="journal article" date="2021" name="Nat. Commun.">
        <title>Genetic determinants of endophytism in the Arabidopsis root mycobiome.</title>
        <authorList>
            <person name="Mesny F."/>
            <person name="Miyauchi S."/>
            <person name="Thiergart T."/>
            <person name="Pickel B."/>
            <person name="Atanasova L."/>
            <person name="Karlsson M."/>
            <person name="Huettel B."/>
            <person name="Barry K.W."/>
            <person name="Haridas S."/>
            <person name="Chen C."/>
            <person name="Bauer D."/>
            <person name="Andreopoulos W."/>
            <person name="Pangilinan J."/>
            <person name="LaButti K."/>
            <person name="Riley R."/>
            <person name="Lipzen A."/>
            <person name="Clum A."/>
            <person name="Drula E."/>
            <person name="Henrissat B."/>
            <person name="Kohler A."/>
            <person name="Grigoriev I.V."/>
            <person name="Martin F.M."/>
            <person name="Hacquard S."/>
        </authorList>
    </citation>
    <scope>NUCLEOTIDE SEQUENCE [LARGE SCALE GENOMIC DNA]</scope>
    <source>
        <strain evidence="2 3">MPI-SDFR-AT-0080</strain>
    </source>
</reference>
<organism evidence="2 3">
    <name type="scientific">Macrophomina phaseolina</name>
    <dbReference type="NCBI Taxonomy" id="35725"/>
    <lineage>
        <taxon>Eukaryota</taxon>
        <taxon>Fungi</taxon>
        <taxon>Dikarya</taxon>
        <taxon>Ascomycota</taxon>
        <taxon>Pezizomycotina</taxon>
        <taxon>Dothideomycetes</taxon>
        <taxon>Dothideomycetes incertae sedis</taxon>
        <taxon>Botryosphaeriales</taxon>
        <taxon>Botryosphaeriaceae</taxon>
        <taxon>Macrophomina</taxon>
    </lineage>
</organism>
<name>A0ABQ8GM46_9PEZI</name>
<keyword evidence="3" id="KW-1185">Reference proteome</keyword>
<comment type="caution">
    <text evidence="2">The sequence shown here is derived from an EMBL/GenBank/DDBJ whole genome shotgun (WGS) entry which is preliminary data.</text>
</comment>
<proteinExistence type="predicted"/>
<accession>A0ABQ8GM46</accession>
<protein>
    <submittedName>
        <fullName evidence="2">Uncharacterized protein</fullName>
    </submittedName>
</protein>